<comment type="caution">
    <text evidence="2">The sequence shown here is derived from an EMBL/GenBank/DDBJ whole genome shotgun (WGS) entry which is preliminary data.</text>
</comment>
<dbReference type="Proteomes" id="UP000658656">
    <property type="component" value="Unassembled WGS sequence"/>
</dbReference>
<dbReference type="EMBL" id="BNAV01000003">
    <property type="protein sequence ID" value="GHF53192.1"/>
    <property type="molecule type" value="Genomic_DNA"/>
</dbReference>
<organism evidence="2 3">
    <name type="scientific">Amycolatopsis bartoniae</name>
    <dbReference type="NCBI Taxonomy" id="941986"/>
    <lineage>
        <taxon>Bacteria</taxon>
        <taxon>Bacillati</taxon>
        <taxon>Actinomycetota</taxon>
        <taxon>Actinomycetes</taxon>
        <taxon>Pseudonocardiales</taxon>
        <taxon>Pseudonocardiaceae</taxon>
        <taxon>Amycolatopsis</taxon>
    </lineage>
</organism>
<reference evidence="2" key="1">
    <citation type="journal article" date="2014" name="Int. J. Syst. Evol. Microbiol.">
        <title>Complete genome sequence of Corynebacterium casei LMG S-19264T (=DSM 44701T), isolated from a smear-ripened cheese.</title>
        <authorList>
            <consortium name="US DOE Joint Genome Institute (JGI-PGF)"/>
            <person name="Walter F."/>
            <person name="Albersmeier A."/>
            <person name="Kalinowski J."/>
            <person name="Ruckert C."/>
        </authorList>
    </citation>
    <scope>NUCLEOTIDE SEQUENCE</scope>
    <source>
        <strain evidence="2">CGMCC 4.7679</strain>
    </source>
</reference>
<evidence type="ECO:0000313" key="3">
    <source>
        <dbReference type="Proteomes" id="UP000658656"/>
    </source>
</evidence>
<evidence type="ECO:0000313" key="2">
    <source>
        <dbReference type="EMBL" id="GHF53192.1"/>
    </source>
</evidence>
<gene>
    <name evidence="2" type="ORF">GCM10017566_28220</name>
</gene>
<name>A0A8H9IZ55_9PSEU</name>
<feature type="region of interest" description="Disordered" evidence="1">
    <location>
        <begin position="59"/>
        <end position="78"/>
    </location>
</feature>
<dbReference type="AlphaFoldDB" id="A0A8H9IZ55"/>
<reference evidence="2" key="2">
    <citation type="submission" date="2020-09" db="EMBL/GenBank/DDBJ databases">
        <authorList>
            <person name="Sun Q."/>
            <person name="Zhou Y."/>
        </authorList>
    </citation>
    <scope>NUCLEOTIDE SEQUENCE</scope>
    <source>
        <strain evidence="2">CGMCC 4.7679</strain>
    </source>
</reference>
<dbReference type="RefSeq" id="WP_145939251.1">
    <property type="nucleotide sequence ID" value="NZ_BNAV01000003.1"/>
</dbReference>
<protein>
    <submittedName>
        <fullName evidence="2">Uncharacterized protein</fullName>
    </submittedName>
</protein>
<feature type="compositionally biased region" description="Basic and acidic residues" evidence="1">
    <location>
        <begin position="1"/>
        <end position="20"/>
    </location>
</feature>
<evidence type="ECO:0000256" key="1">
    <source>
        <dbReference type="SAM" id="MobiDB-lite"/>
    </source>
</evidence>
<proteinExistence type="predicted"/>
<keyword evidence="3" id="KW-1185">Reference proteome</keyword>
<sequence length="78" mass="8582">MVRWERSESAGDRTSHRRGGDPVALAVVTCDAAKAVRDVSVRLHEEARRACDAARAARERARDLRTTAKPLPDGDSVR</sequence>
<feature type="region of interest" description="Disordered" evidence="1">
    <location>
        <begin position="1"/>
        <end position="21"/>
    </location>
</feature>
<accession>A0A8H9IZ55</accession>